<dbReference type="InterPro" id="IPR020449">
    <property type="entry name" value="Tscrpt_reg_AraC-type_HTH"/>
</dbReference>
<dbReference type="GO" id="GO:0003700">
    <property type="term" value="F:DNA-binding transcription factor activity"/>
    <property type="evidence" value="ECO:0007669"/>
    <property type="project" value="InterPro"/>
</dbReference>
<keyword evidence="2" id="KW-0238">DNA-binding</keyword>
<dbReference type="RefSeq" id="WP_175607871.1">
    <property type="nucleotide sequence ID" value="NZ_FTOH01000003.1"/>
</dbReference>
<gene>
    <name evidence="5" type="ORF">SAMN05421686_103237</name>
</gene>
<evidence type="ECO:0000256" key="3">
    <source>
        <dbReference type="ARBA" id="ARBA00023163"/>
    </source>
</evidence>
<accession>A0A1N7L220</accession>
<dbReference type="GO" id="GO:0005829">
    <property type="term" value="C:cytosol"/>
    <property type="evidence" value="ECO:0007669"/>
    <property type="project" value="TreeGrafter"/>
</dbReference>
<organism evidence="5 6">
    <name type="scientific">Thalassolituus maritimus</name>
    <dbReference type="NCBI Taxonomy" id="484498"/>
    <lineage>
        <taxon>Bacteria</taxon>
        <taxon>Pseudomonadati</taxon>
        <taxon>Pseudomonadota</taxon>
        <taxon>Gammaproteobacteria</taxon>
        <taxon>Oceanospirillales</taxon>
        <taxon>Oceanospirillaceae</taxon>
        <taxon>Thalassolituus</taxon>
    </lineage>
</organism>
<evidence type="ECO:0000313" key="5">
    <source>
        <dbReference type="EMBL" id="SIS67899.1"/>
    </source>
</evidence>
<dbReference type="Proteomes" id="UP000185639">
    <property type="component" value="Unassembled WGS sequence"/>
</dbReference>
<dbReference type="SMART" id="SM00342">
    <property type="entry name" value="HTH_ARAC"/>
    <property type="match status" value="1"/>
</dbReference>
<dbReference type="EMBL" id="FTOH01000003">
    <property type="protein sequence ID" value="SIS67899.1"/>
    <property type="molecule type" value="Genomic_DNA"/>
</dbReference>
<dbReference type="STRING" id="484498.SAMN05421686_103237"/>
<dbReference type="InterPro" id="IPR032687">
    <property type="entry name" value="AraC-type_N"/>
</dbReference>
<protein>
    <submittedName>
        <fullName evidence="5">Transcriptional regulator, AraC family</fullName>
    </submittedName>
</protein>
<proteinExistence type="predicted"/>
<dbReference type="InterPro" id="IPR009057">
    <property type="entry name" value="Homeodomain-like_sf"/>
</dbReference>
<keyword evidence="3" id="KW-0804">Transcription</keyword>
<dbReference type="PROSITE" id="PS00041">
    <property type="entry name" value="HTH_ARAC_FAMILY_1"/>
    <property type="match status" value="1"/>
</dbReference>
<dbReference type="PRINTS" id="PR00032">
    <property type="entry name" value="HTHARAC"/>
</dbReference>
<dbReference type="InterPro" id="IPR018060">
    <property type="entry name" value="HTH_AraC"/>
</dbReference>
<dbReference type="Pfam" id="PF12833">
    <property type="entry name" value="HTH_18"/>
    <property type="match status" value="1"/>
</dbReference>
<dbReference type="SUPFAM" id="SSF46689">
    <property type="entry name" value="Homeodomain-like"/>
    <property type="match status" value="1"/>
</dbReference>
<dbReference type="PANTHER" id="PTHR47894:SF1">
    <property type="entry name" value="HTH-TYPE TRANSCRIPTIONAL REGULATOR VQSM"/>
    <property type="match status" value="1"/>
</dbReference>
<evidence type="ECO:0000259" key="4">
    <source>
        <dbReference type="PROSITE" id="PS01124"/>
    </source>
</evidence>
<sequence>MNKNNNYVPGTVSSAFVRLFLRTAQDYGIAPTDVLNACSVNHGVLDNRLARVEACDFEAMMRWMITKAADPEFGFKSARYVAPGAFGLVGYLIMNCQSGGEAFRLVPRYEALIGNLGTTDLAEGEHIVSVRWNCYCRDPLVRPHLIDEYLATTVEYARWVTGRDDIAPIRIYFEHKAPPAETLERYQEYFRCELIFDSGVNVMEFDASLMDLPIRHPDPTLLKTLQEQAEKQHQELQQCDPVVIQVRSTLQSMMERTIPRRERVASQLGMSERTLQRRLLEAESSYQQILDELRLELSQDWLTTKEWSVSDIALRLGFTEPRSFQRRFKTWTGISPGEFRRREVNSSMEPSSRQARSA</sequence>
<dbReference type="PANTHER" id="PTHR47894">
    <property type="entry name" value="HTH-TYPE TRANSCRIPTIONAL REGULATOR GADX"/>
    <property type="match status" value="1"/>
</dbReference>
<dbReference type="Pfam" id="PF12625">
    <property type="entry name" value="Arabinose_bd"/>
    <property type="match status" value="1"/>
</dbReference>
<name>A0A1N7L220_9GAMM</name>
<evidence type="ECO:0000313" key="6">
    <source>
        <dbReference type="Proteomes" id="UP000185639"/>
    </source>
</evidence>
<dbReference type="InterPro" id="IPR018062">
    <property type="entry name" value="HTH_AraC-typ_CS"/>
</dbReference>
<dbReference type="GO" id="GO:0000976">
    <property type="term" value="F:transcription cis-regulatory region binding"/>
    <property type="evidence" value="ECO:0007669"/>
    <property type="project" value="TreeGrafter"/>
</dbReference>
<evidence type="ECO:0000256" key="2">
    <source>
        <dbReference type="ARBA" id="ARBA00023125"/>
    </source>
</evidence>
<feature type="domain" description="HTH araC/xylS-type" evidence="4">
    <location>
        <begin position="244"/>
        <end position="342"/>
    </location>
</feature>
<dbReference type="AlphaFoldDB" id="A0A1N7L220"/>
<keyword evidence="1" id="KW-0805">Transcription regulation</keyword>
<dbReference type="Gene3D" id="1.10.10.60">
    <property type="entry name" value="Homeodomain-like"/>
    <property type="match status" value="1"/>
</dbReference>
<keyword evidence="6" id="KW-1185">Reference proteome</keyword>
<dbReference type="PROSITE" id="PS01124">
    <property type="entry name" value="HTH_ARAC_FAMILY_2"/>
    <property type="match status" value="1"/>
</dbReference>
<evidence type="ECO:0000256" key="1">
    <source>
        <dbReference type="ARBA" id="ARBA00023015"/>
    </source>
</evidence>
<reference evidence="6" key="1">
    <citation type="submission" date="2017-01" db="EMBL/GenBank/DDBJ databases">
        <authorList>
            <person name="Varghese N."/>
            <person name="Submissions S."/>
        </authorList>
    </citation>
    <scope>NUCLEOTIDE SEQUENCE [LARGE SCALE GENOMIC DNA]</scope>
    <source>
        <strain evidence="6">DSM 24913</strain>
    </source>
</reference>